<feature type="transmembrane region" description="Helical" evidence="6">
    <location>
        <begin position="237"/>
        <end position="261"/>
    </location>
</feature>
<keyword evidence="8" id="KW-1185">Reference proteome</keyword>
<evidence type="ECO:0000313" key="8">
    <source>
        <dbReference type="Proteomes" id="UP000247978"/>
    </source>
</evidence>
<sequence length="274" mass="30838">MSKTIQFGKELMKRIDEADVTGLSAQLAYFFLLSLFPFLLFLVTLVGFLPIDDRAIIEILGTYLPEEVIAMIDANLTHLITNRSGGLLSIGIIGTLWSASNGFNAITKSFNKAYRVDEKRSFFVNRLVAFGLMIGLVLVIAIALLLSVFGRIIGEKVFGLFGLYDLIQSWNFIRWTFSTITFFIVFFILYKLAPNEKIKIKHAMWGAMFTTALWQITSLVFAFYVNTLGNYSATYGSLGTVIVLMIWFYLSGIIITTGGVINAYMKDRSERIVE</sequence>
<dbReference type="PANTHER" id="PTHR30213">
    <property type="entry name" value="INNER MEMBRANE PROTEIN YHJD"/>
    <property type="match status" value="1"/>
</dbReference>
<name>A0A2V3VLN7_9BACI</name>
<keyword evidence="4 6" id="KW-1133">Transmembrane helix</keyword>
<dbReference type="OrthoDB" id="9775903at2"/>
<evidence type="ECO:0000256" key="3">
    <source>
        <dbReference type="ARBA" id="ARBA00022692"/>
    </source>
</evidence>
<dbReference type="PIRSF" id="PIRSF035875">
    <property type="entry name" value="RNase_BN"/>
    <property type="match status" value="1"/>
</dbReference>
<keyword evidence="5 6" id="KW-0472">Membrane</keyword>
<dbReference type="EMBL" id="QJJQ01000018">
    <property type="protein sequence ID" value="PXW82470.1"/>
    <property type="molecule type" value="Genomic_DNA"/>
</dbReference>
<feature type="transmembrane region" description="Helical" evidence="6">
    <location>
        <begin position="20"/>
        <end position="43"/>
    </location>
</feature>
<evidence type="ECO:0000256" key="1">
    <source>
        <dbReference type="ARBA" id="ARBA00004651"/>
    </source>
</evidence>
<evidence type="ECO:0000256" key="2">
    <source>
        <dbReference type="ARBA" id="ARBA00022475"/>
    </source>
</evidence>
<evidence type="ECO:0000256" key="6">
    <source>
        <dbReference type="SAM" id="Phobius"/>
    </source>
</evidence>
<evidence type="ECO:0000313" key="7">
    <source>
        <dbReference type="EMBL" id="PXW82470.1"/>
    </source>
</evidence>
<dbReference type="PANTHER" id="PTHR30213:SF0">
    <property type="entry name" value="UPF0761 MEMBRANE PROTEIN YIHY"/>
    <property type="match status" value="1"/>
</dbReference>
<keyword evidence="2" id="KW-1003">Cell membrane</keyword>
<dbReference type="Pfam" id="PF03631">
    <property type="entry name" value="Virul_fac_BrkB"/>
    <property type="match status" value="1"/>
</dbReference>
<reference evidence="7 8" key="1">
    <citation type="submission" date="2018-05" db="EMBL/GenBank/DDBJ databases">
        <title>Genomic Encyclopedia of Type Strains, Phase IV (KMG-IV): sequencing the most valuable type-strain genomes for metagenomic binning, comparative biology and taxonomic classification.</title>
        <authorList>
            <person name="Goeker M."/>
        </authorList>
    </citation>
    <scope>NUCLEOTIDE SEQUENCE [LARGE SCALE GENOMIC DNA]</scope>
    <source>
        <strain evidence="7 8">DSM 28556</strain>
    </source>
</reference>
<accession>A0A2V3VLN7</accession>
<comment type="caution">
    <text evidence="7">The sequence shown here is derived from an EMBL/GenBank/DDBJ whole genome shotgun (WGS) entry which is preliminary data.</text>
</comment>
<dbReference type="RefSeq" id="WP_110397079.1">
    <property type="nucleotide sequence ID" value="NZ_JADIJL010000001.1"/>
</dbReference>
<keyword evidence="3 6" id="KW-0812">Transmembrane</keyword>
<feature type="transmembrane region" description="Helical" evidence="6">
    <location>
        <begin position="86"/>
        <end position="106"/>
    </location>
</feature>
<protein>
    <submittedName>
        <fullName evidence="7">Membrane protein</fullName>
    </submittedName>
</protein>
<gene>
    <name evidence="7" type="ORF">DFR56_11846</name>
</gene>
<proteinExistence type="predicted"/>
<dbReference type="InterPro" id="IPR017039">
    <property type="entry name" value="Virul_fac_BrkB"/>
</dbReference>
<dbReference type="AlphaFoldDB" id="A0A2V3VLN7"/>
<evidence type="ECO:0000256" key="5">
    <source>
        <dbReference type="ARBA" id="ARBA00023136"/>
    </source>
</evidence>
<feature type="transmembrane region" description="Helical" evidence="6">
    <location>
        <begin position="127"/>
        <end position="152"/>
    </location>
</feature>
<evidence type="ECO:0000256" key="4">
    <source>
        <dbReference type="ARBA" id="ARBA00022989"/>
    </source>
</evidence>
<organism evidence="7 8">
    <name type="scientific">Pseudogracilibacillus auburnensis</name>
    <dbReference type="NCBI Taxonomy" id="1494959"/>
    <lineage>
        <taxon>Bacteria</taxon>
        <taxon>Bacillati</taxon>
        <taxon>Bacillota</taxon>
        <taxon>Bacilli</taxon>
        <taxon>Bacillales</taxon>
        <taxon>Bacillaceae</taxon>
        <taxon>Pseudogracilibacillus</taxon>
    </lineage>
</organism>
<feature type="transmembrane region" description="Helical" evidence="6">
    <location>
        <begin position="172"/>
        <end position="193"/>
    </location>
</feature>
<dbReference type="NCBIfam" id="TIGR00765">
    <property type="entry name" value="yihY_not_rbn"/>
    <property type="match status" value="1"/>
</dbReference>
<dbReference type="GO" id="GO:0005886">
    <property type="term" value="C:plasma membrane"/>
    <property type="evidence" value="ECO:0007669"/>
    <property type="project" value="UniProtKB-SubCell"/>
</dbReference>
<feature type="transmembrane region" description="Helical" evidence="6">
    <location>
        <begin position="205"/>
        <end position="225"/>
    </location>
</feature>
<dbReference type="Proteomes" id="UP000247978">
    <property type="component" value="Unassembled WGS sequence"/>
</dbReference>
<comment type="subcellular location">
    <subcellularLocation>
        <location evidence="1">Cell membrane</location>
        <topology evidence="1">Multi-pass membrane protein</topology>
    </subcellularLocation>
</comment>